<protein>
    <recommendedName>
        <fullName evidence="8">Cell cycle checkpoint control protein RAD9A</fullName>
    </recommendedName>
</protein>
<dbReference type="Pfam" id="PF02144">
    <property type="entry name" value="Rad1"/>
    <property type="match status" value="1"/>
</dbReference>
<evidence type="ECO:0008006" key="8">
    <source>
        <dbReference type="Google" id="ProtNLM"/>
    </source>
</evidence>
<dbReference type="GO" id="GO:0030896">
    <property type="term" value="C:checkpoint clamp complex"/>
    <property type="evidence" value="ECO:0007669"/>
    <property type="project" value="TreeGrafter"/>
</dbReference>
<sequence length="473" mass="51904">MIQCKLHDVKILQNSILALQFGKEKRESDLIHCKISAGGFKFYKEAPSKDVAISTLLKKEVFSQWTFPSDLERAPHFMLPLSSFNQCLQVFCQNASVTLEYDGSPEGDSDFRVILEEEGAVFQCNFTGYEPPQEGPSLIFDERDEICCIETRPEVLRDILNEFAEEGAEAEVRLALKHCDLRPTRSDGRSAVEDETALSMSVVDETSSLQYDIPPSSSLFAELRVGPRHAPGGSLVRRFSLKSLLAARNALTVSQSLRLRINREGVMALRALVRNSGTSAQQQQGSTQNGPPNPQQRYPQHPNQQQQQMMSIHLIEVLICSLGDREDEEDETCLTADVMDSQAAAAAGGASGVSQLNGHSHSAAASAAAPRTGVSQEAEEEDERDEARLEALRAKRKRVQGAGAGIASDSDDGESLFQETDVQRDVRVKREQAEERDSGGRGRGRRENGISQTTTRQLSNQAGPSGSRGGRQK</sequence>
<dbReference type="Gene3D" id="3.70.10.10">
    <property type="match status" value="1"/>
</dbReference>
<keyword evidence="4" id="KW-0234">DNA repair</keyword>
<evidence type="ECO:0000256" key="1">
    <source>
        <dbReference type="ARBA" id="ARBA00004123"/>
    </source>
</evidence>
<dbReference type="PANTHER" id="PTHR10870:SF0">
    <property type="entry name" value="CELL CYCLE CHECKPOINT PROTEIN RAD1"/>
    <property type="match status" value="1"/>
</dbReference>
<evidence type="ECO:0000256" key="6">
    <source>
        <dbReference type="SAM" id="MobiDB-lite"/>
    </source>
</evidence>
<feature type="compositionally biased region" description="Basic and acidic residues" evidence="6">
    <location>
        <begin position="421"/>
        <end position="448"/>
    </location>
</feature>
<dbReference type="VEuPathDB" id="CryptoDB:Cvel_19704"/>
<evidence type="ECO:0000313" key="7">
    <source>
        <dbReference type="EMBL" id="CEM21731.1"/>
    </source>
</evidence>
<dbReference type="InterPro" id="IPR003021">
    <property type="entry name" value="Rad1_Rec1_Rad17"/>
</dbReference>
<reference evidence="7" key="1">
    <citation type="submission" date="2014-11" db="EMBL/GenBank/DDBJ databases">
        <authorList>
            <person name="Otto D Thomas"/>
            <person name="Naeem Raeece"/>
        </authorList>
    </citation>
    <scope>NUCLEOTIDE SEQUENCE</scope>
</reference>
<evidence type="ECO:0000256" key="5">
    <source>
        <dbReference type="ARBA" id="ARBA00023242"/>
    </source>
</evidence>
<keyword evidence="3" id="KW-0227">DNA damage</keyword>
<feature type="region of interest" description="Disordered" evidence="6">
    <location>
        <begin position="350"/>
        <end position="473"/>
    </location>
</feature>
<comment type="similarity">
    <text evidence="2">Belongs to the rad1 family.</text>
</comment>
<dbReference type="AlphaFoldDB" id="A0A0G4G1I3"/>
<dbReference type="EMBL" id="CDMZ01000796">
    <property type="protein sequence ID" value="CEM21731.1"/>
    <property type="molecule type" value="Genomic_DNA"/>
</dbReference>
<feature type="compositionally biased region" description="Low complexity" evidence="6">
    <location>
        <begin position="359"/>
        <end position="369"/>
    </location>
</feature>
<comment type="subcellular location">
    <subcellularLocation>
        <location evidence="1">Nucleus</location>
    </subcellularLocation>
</comment>
<feature type="region of interest" description="Disordered" evidence="6">
    <location>
        <begin position="276"/>
        <end position="307"/>
    </location>
</feature>
<evidence type="ECO:0000256" key="2">
    <source>
        <dbReference type="ARBA" id="ARBA00010991"/>
    </source>
</evidence>
<name>A0A0G4G1I3_9ALVE</name>
<organism evidence="7">
    <name type="scientific">Chromera velia CCMP2878</name>
    <dbReference type="NCBI Taxonomy" id="1169474"/>
    <lineage>
        <taxon>Eukaryota</taxon>
        <taxon>Sar</taxon>
        <taxon>Alveolata</taxon>
        <taxon>Colpodellida</taxon>
        <taxon>Chromeraceae</taxon>
        <taxon>Chromera</taxon>
    </lineage>
</organism>
<gene>
    <name evidence="7" type="ORF">Cvel_19704</name>
</gene>
<dbReference type="GO" id="GO:0000077">
    <property type="term" value="P:DNA damage checkpoint signaling"/>
    <property type="evidence" value="ECO:0007669"/>
    <property type="project" value="InterPro"/>
</dbReference>
<proteinExistence type="inferred from homology"/>
<evidence type="ECO:0000256" key="3">
    <source>
        <dbReference type="ARBA" id="ARBA00022763"/>
    </source>
</evidence>
<feature type="compositionally biased region" description="Polar residues" evidence="6">
    <location>
        <begin position="449"/>
        <end position="464"/>
    </location>
</feature>
<evidence type="ECO:0000256" key="4">
    <source>
        <dbReference type="ARBA" id="ARBA00023204"/>
    </source>
</evidence>
<keyword evidence="5" id="KW-0539">Nucleus</keyword>
<accession>A0A0G4G1I3</accession>
<dbReference type="PANTHER" id="PTHR10870">
    <property type="entry name" value="CELL CYCLE CHECKPOINT PROTEIN RAD1"/>
    <property type="match status" value="1"/>
</dbReference>
<dbReference type="GO" id="GO:0006281">
    <property type="term" value="P:DNA repair"/>
    <property type="evidence" value="ECO:0007669"/>
    <property type="project" value="UniProtKB-KW"/>
</dbReference>